<dbReference type="InterPro" id="IPR056120">
    <property type="entry name" value="DUF7703"/>
</dbReference>
<reference evidence="2" key="1">
    <citation type="submission" date="2011-10" db="EMBL/GenBank/DDBJ databases">
        <title>The Genome Sequence of Fusarium oxysporum HDV247.</title>
        <authorList>
            <consortium name="The Broad Institute Genome Sequencing Platform"/>
            <person name="Ma L.-J."/>
            <person name="Gale L.R."/>
            <person name="Schwartz D.C."/>
            <person name="Zhou S."/>
            <person name="Corby-Kistler H."/>
            <person name="Young S.K."/>
            <person name="Zeng Q."/>
            <person name="Gargeya S."/>
            <person name="Fitzgerald M."/>
            <person name="Haas B."/>
            <person name="Abouelleil A."/>
            <person name="Alvarado L."/>
            <person name="Arachchi H.M."/>
            <person name="Berlin A."/>
            <person name="Brown A."/>
            <person name="Chapman S.B."/>
            <person name="Chen Z."/>
            <person name="Dunbar C."/>
            <person name="Freedman E."/>
            <person name="Gearin G."/>
            <person name="Goldberg J."/>
            <person name="Griggs A."/>
            <person name="Gujja S."/>
            <person name="Heiman D."/>
            <person name="Howarth C."/>
            <person name="Larson L."/>
            <person name="Lui A."/>
            <person name="MacDonald P.J.P."/>
            <person name="Montmayeur A."/>
            <person name="Murphy C."/>
            <person name="Neiman D."/>
            <person name="Pearson M."/>
            <person name="Priest M."/>
            <person name="Roberts A."/>
            <person name="Saif S."/>
            <person name="Shea T."/>
            <person name="Shenoy N."/>
            <person name="Sisk P."/>
            <person name="Stolte C."/>
            <person name="Sykes S."/>
            <person name="Wortman J."/>
            <person name="Nusbaum C."/>
            <person name="Birren B."/>
        </authorList>
    </citation>
    <scope>NUCLEOTIDE SEQUENCE [LARGE SCALE GENOMIC DNA]</scope>
    <source>
        <strain evidence="2">HDV247</strain>
    </source>
</reference>
<feature type="domain" description="DUF7703" evidence="1">
    <location>
        <begin position="4"/>
        <end position="52"/>
    </location>
</feature>
<dbReference type="AlphaFoldDB" id="W9NBB4"/>
<dbReference type="Pfam" id="PF24802">
    <property type="entry name" value="DUF7703"/>
    <property type="match status" value="1"/>
</dbReference>
<dbReference type="PANTHER" id="PTHR37013">
    <property type="entry name" value="INTEGRAL MEMBRANE PROTEIN (AFU_ORTHOLOGUE AFUA_1G05950)-RELATED"/>
    <property type="match status" value="1"/>
</dbReference>
<evidence type="ECO:0000259" key="1">
    <source>
        <dbReference type="Pfam" id="PF24802"/>
    </source>
</evidence>
<proteinExistence type="predicted"/>
<dbReference type="EMBL" id="JH651070">
    <property type="protein sequence ID" value="EXA30073.1"/>
    <property type="molecule type" value="Genomic_DNA"/>
</dbReference>
<reference evidence="2" key="2">
    <citation type="submission" date="2012-05" db="EMBL/GenBank/DDBJ databases">
        <title>Annotation of the Genome Sequence of Fusarium oxysporum HDV247.</title>
        <authorList>
            <consortium name="The Broad Institute Genomics Platform"/>
            <person name="Ma L.-J."/>
            <person name="Corby-Kistler H."/>
            <person name="Broz K."/>
            <person name="Gale L.R."/>
            <person name="Jonkers W."/>
            <person name="O'Donnell K."/>
            <person name="Ploetz R."/>
            <person name="Steinberg C."/>
            <person name="Schwartz D.C."/>
            <person name="VanEtten H."/>
            <person name="Zhou S."/>
            <person name="Young S.K."/>
            <person name="Zeng Q."/>
            <person name="Gargeya S."/>
            <person name="Fitzgerald M."/>
            <person name="Abouelleil A."/>
            <person name="Alvarado L."/>
            <person name="Chapman S.B."/>
            <person name="Gainer-Dewar J."/>
            <person name="Goldberg J."/>
            <person name="Griggs A."/>
            <person name="Gujja S."/>
            <person name="Hansen M."/>
            <person name="Howarth C."/>
            <person name="Imamovic A."/>
            <person name="Ireland A."/>
            <person name="Larimer J."/>
            <person name="McCowan C."/>
            <person name="Murphy C."/>
            <person name="Pearson M."/>
            <person name="Poon T.W."/>
            <person name="Priest M."/>
            <person name="Roberts A."/>
            <person name="Saif S."/>
            <person name="Shea T."/>
            <person name="Sykes S."/>
            <person name="Wortman J."/>
            <person name="Nusbaum C."/>
            <person name="Birren B."/>
        </authorList>
    </citation>
    <scope>NUCLEOTIDE SEQUENCE</scope>
    <source>
        <strain evidence="2">HDV247</strain>
    </source>
</reference>
<dbReference type="OrthoDB" id="405906at2759"/>
<evidence type="ECO:0000313" key="2">
    <source>
        <dbReference type="EMBL" id="EXA30073.1"/>
    </source>
</evidence>
<accession>W9NBB4</accession>
<gene>
    <name evidence="2" type="ORF">FOVG_18487</name>
</gene>
<dbReference type="Proteomes" id="UP000030751">
    <property type="component" value="Unassembled WGS sequence"/>
</dbReference>
<name>W9NBB4_FUSOX</name>
<protein>
    <recommendedName>
        <fullName evidence="1">DUF7703 domain-containing protein</fullName>
    </recommendedName>
</protein>
<organism evidence="2">
    <name type="scientific">Fusarium oxysporum f. sp. pisi HDV247</name>
    <dbReference type="NCBI Taxonomy" id="1080344"/>
    <lineage>
        <taxon>Eukaryota</taxon>
        <taxon>Fungi</taxon>
        <taxon>Dikarya</taxon>
        <taxon>Ascomycota</taxon>
        <taxon>Pezizomycotina</taxon>
        <taxon>Sordariomycetes</taxon>
        <taxon>Hypocreomycetidae</taxon>
        <taxon>Hypocreales</taxon>
        <taxon>Nectriaceae</taxon>
        <taxon>Fusarium</taxon>
        <taxon>Fusarium oxysporum species complex</taxon>
    </lineage>
</organism>
<dbReference type="HOGENOM" id="CLU_2941784_0_0_1"/>
<sequence>MNIIIILVDIPILGLEYAGYYQLQTAYKAMAYSIKLKIEFRILNGLVDLTKTDIQTRSID</sequence>